<keyword evidence="2" id="KW-1185">Reference proteome</keyword>
<gene>
    <name evidence="1" type="ORF">BMF97_10750</name>
</gene>
<reference evidence="1 2" key="1">
    <citation type="submission" date="2016-11" db="EMBL/GenBank/DDBJ databases">
        <title>Genome sequence and comparative genomic analysis of clinical strain Elizabethkingia meningoseptica 61421 PRCM.</title>
        <authorList>
            <person name="Wang M."/>
            <person name="Hu S."/>
            <person name="Cao L."/>
            <person name="Jiang T."/>
            <person name="Zhou Y."/>
            <person name="Ming D."/>
        </authorList>
    </citation>
    <scope>NUCLEOTIDE SEQUENCE [LARGE SCALE GENOMIC DNA]</scope>
    <source>
        <strain evidence="1 2">61421 PRCM</strain>
    </source>
</reference>
<evidence type="ECO:0000313" key="1">
    <source>
        <dbReference type="EMBL" id="OOH95299.1"/>
    </source>
</evidence>
<dbReference type="AlphaFoldDB" id="A0A1V3TZQ0"/>
<dbReference type="EMBL" id="MPOG01000011">
    <property type="protein sequence ID" value="OOH95299.1"/>
    <property type="molecule type" value="Genomic_DNA"/>
</dbReference>
<evidence type="ECO:0000313" key="2">
    <source>
        <dbReference type="Proteomes" id="UP000188947"/>
    </source>
</evidence>
<sequence length="73" mass="8498">MNETTQIDEKEKQIEKKIIKKQQYIPPSIDVSWVEMEQGIAANSGYLNTGITNTNPEIEDWGYEDTIEEDFEM</sequence>
<dbReference type="RefSeq" id="WP_069215983.1">
    <property type="nucleotide sequence ID" value="NZ_CP016378.1"/>
</dbReference>
<proteinExistence type="predicted"/>
<accession>A0A1V3TZQ0</accession>
<dbReference type="Proteomes" id="UP000188947">
    <property type="component" value="Unassembled WGS sequence"/>
</dbReference>
<name>A0A1V3TZQ0_ELIME</name>
<protein>
    <submittedName>
        <fullName evidence="1">Uncharacterized protein</fullName>
    </submittedName>
</protein>
<organism evidence="1 2">
    <name type="scientific">Elizabethkingia meningoseptica</name>
    <name type="common">Chryseobacterium meningosepticum</name>
    <dbReference type="NCBI Taxonomy" id="238"/>
    <lineage>
        <taxon>Bacteria</taxon>
        <taxon>Pseudomonadati</taxon>
        <taxon>Bacteroidota</taxon>
        <taxon>Flavobacteriia</taxon>
        <taxon>Flavobacteriales</taxon>
        <taxon>Weeksellaceae</taxon>
        <taxon>Elizabethkingia</taxon>
    </lineage>
</organism>
<comment type="caution">
    <text evidence="1">The sequence shown here is derived from an EMBL/GenBank/DDBJ whole genome shotgun (WGS) entry which is preliminary data.</text>
</comment>